<protein>
    <submittedName>
        <fullName evidence="1">Uncharacterized protein</fullName>
    </submittedName>
</protein>
<evidence type="ECO:0000313" key="1">
    <source>
        <dbReference type="EMBL" id="TRX92860.1"/>
    </source>
</evidence>
<keyword evidence="2" id="KW-1185">Reference proteome</keyword>
<dbReference type="STRING" id="2512241.A0A553HY32"/>
<dbReference type="Proteomes" id="UP000319160">
    <property type="component" value="Unassembled WGS sequence"/>
</dbReference>
<evidence type="ECO:0000313" key="2">
    <source>
        <dbReference type="Proteomes" id="UP000319160"/>
    </source>
</evidence>
<gene>
    <name evidence="1" type="ORF">FHL15_006266</name>
</gene>
<sequence>MPNTFEITITTPPIISNPQGKSSTTFVINQQFYGVCGTSVSNLNSGVVVSTNDYEEVDLGNGQTPGTLLNFTTNGGANFSSFSNKGPLNGGFTISGDSSWKLPDPNNTFIGLGGRDMRGRVVPVATLLAAPSTTYNIFPKVVYYISTGSAVEGEIVDIASFGNVQLVDFSSSTYNSQTFIHQNDGTYSPVSQLAAKAHKLRSLALEKIIQSRNIELGSKNGGSSGCLVKEDLLAKKLQEAFLKLIHGLDLDA</sequence>
<dbReference type="OrthoDB" id="5413269at2759"/>
<proteinExistence type="predicted"/>
<dbReference type="EMBL" id="VFLP01000033">
    <property type="protein sequence ID" value="TRX92860.1"/>
    <property type="molecule type" value="Genomic_DNA"/>
</dbReference>
<comment type="caution">
    <text evidence="1">The sequence shown here is derived from an EMBL/GenBank/DDBJ whole genome shotgun (WGS) entry which is preliminary data.</text>
</comment>
<organism evidence="1 2">
    <name type="scientific">Xylaria flabelliformis</name>
    <dbReference type="NCBI Taxonomy" id="2512241"/>
    <lineage>
        <taxon>Eukaryota</taxon>
        <taxon>Fungi</taxon>
        <taxon>Dikarya</taxon>
        <taxon>Ascomycota</taxon>
        <taxon>Pezizomycotina</taxon>
        <taxon>Sordariomycetes</taxon>
        <taxon>Xylariomycetidae</taxon>
        <taxon>Xylariales</taxon>
        <taxon>Xylariaceae</taxon>
        <taxon>Xylaria</taxon>
    </lineage>
</organism>
<accession>A0A553HY32</accession>
<reference evidence="2" key="1">
    <citation type="submission" date="2019-06" db="EMBL/GenBank/DDBJ databases">
        <title>Draft genome sequence of the griseofulvin-producing fungus Xylaria cubensis strain G536.</title>
        <authorList>
            <person name="Mead M.E."/>
            <person name="Raja H.A."/>
            <person name="Steenwyk J.L."/>
            <person name="Knowles S.L."/>
            <person name="Oberlies N.H."/>
            <person name="Rokas A."/>
        </authorList>
    </citation>
    <scope>NUCLEOTIDE SEQUENCE [LARGE SCALE GENOMIC DNA]</scope>
    <source>
        <strain evidence="2">G536</strain>
    </source>
</reference>
<name>A0A553HY32_9PEZI</name>
<dbReference type="AlphaFoldDB" id="A0A553HY32"/>